<proteinExistence type="predicted"/>
<name>A0A1M5YEX2_9CLOT</name>
<dbReference type="InterPro" id="IPR015077">
    <property type="entry name" value="DUF1858"/>
</dbReference>
<dbReference type="EMBL" id="FQXP01000014">
    <property type="protein sequence ID" value="SHI10600.1"/>
    <property type="molecule type" value="Genomic_DNA"/>
</dbReference>
<dbReference type="NCBIfam" id="TIGR03980">
    <property type="entry name" value="prismane_assoc"/>
    <property type="match status" value="1"/>
</dbReference>
<protein>
    <submittedName>
        <fullName evidence="2">Hybrid cluster protein-associated redox disulfide domain-containing protein</fullName>
    </submittedName>
</protein>
<feature type="domain" description="DUF1858" evidence="1">
    <location>
        <begin position="3"/>
        <end position="56"/>
    </location>
</feature>
<organism evidence="2 3">
    <name type="scientific">Clostridium collagenovorans DSM 3089</name>
    <dbReference type="NCBI Taxonomy" id="1121306"/>
    <lineage>
        <taxon>Bacteria</taxon>
        <taxon>Bacillati</taxon>
        <taxon>Bacillota</taxon>
        <taxon>Clostridia</taxon>
        <taxon>Eubacteriales</taxon>
        <taxon>Clostridiaceae</taxon>
        <taxon>Clostridium</taxon>
    </lineage>
</organism>
<dbReference type="InterPro" id="IPR038062">
    <property type="entry name" value="ScdA-like_N_sf"/>
</dbReference>
<dbReference type="PANTHER" id="PTHR39341">
    <property type="entry name" value="BSL7085 PROTEIN"/>
    <property type="match status" value="1"/>
</dbReference>
<dbReference type="AlphaFoldDB" id="A0A1M5YEX2"/>
<dbReference type="SUPFAM" id="SSF140683">
    <property type="entry name" value="SP0561-like"/>
    <property type="match status" value="1"/>
</dbReference>
<dbReference type="STRING" id="1121306.SAMN02745196_02880"/>
<gene>
    <name evidence="2" type="ORF">SAMN02745196_02880</name>
</gene>
<evidence type="ECO:0000259" key="1">
    <source>
        <dbReference type="Pfam" id="PF08984"/>
    </source>
</evidence>
<dbReference type="Pfam" id="PF08984">
    <property type="entry name" value="DUF1858"/>
    <property type="match status" value="1"/>
</dbReference>
<dbReference type="PANTHER" id="PTHR39341:SF1">
    <property type="entry name" value="DUF1858 DOMAIN-CONTAINING PROTEIN"/>
    <property type="match status" value="1"/>
</dbReference>
<evidence type="ECO:0000313" key="2">
    <source>
        <dbReference type="EMBL" id="SHI10600.1"/>
    </source>
</evidence>
<evidence type="ECO:0000313" key="3">
    <source>
        <dbReference type="Proteomes" id="UP000184526"/>
    </source>
</evidence>
<accession>A0A1M5YEX2</accession>
<dbReference type="Proteomes" id="UP000184526">
    <property type="component" value="Unassembled WGS sequence"/>
</dbReference>
<dbReference type="OrthoDB" id="15017at2"/>
<sequence length="63" mass="6838">MKITKDMTIGEIIKQYPSSIEVLMNCGMGCVGCPSAQMETLEEAVAVHGIDLEKLLLELNANI</sequence>
<keyword evidence="3" id="KW-1185">Reference proteome</keyword>
<reference evidence="2 3" key="1">
    <citation type="submission" date="2016-11" db="EMBL/GenBank/DDBJ databases">
        <authorList>
            <person name="Jaros S."/>
            <person name="Januszkiewicz K."/>
            <person name="Wedrychowicz H."/>
        </authorList>
    </citation>
    <scope>NUCLEOTIDE SEQUENCE [LARGE SCALE GENOMIC DNA]</scope>
    <source>
        <strain evidence="2 3">DSM 3089</strain>
    </source>
</reference>
<dbReference type="RefSeq" id="WP_072832694.1">
    <property type="nucleotide sequence ID" value="NZ_FQXP01000014.1"/>
</dbReference>
<dbReference type="InterPro" id="IPR023883">
    <property type="entry name" value="CHP03980_redox-disulphide"/>
</dbReference>
<dbReference type="Gene3D" id="1.10.3910.10">
    <property type="entry name" value="SP0561-like"/>
    <property type="match status" value="1"/>
</dbReference>